<proteinExistence type="predicted"/>
<accession>H0E8A8</accession>
<keyword evidence="2" id="KW-1185">Reference proteome</keyword>
<reference evidence="1 2" key="1">
    <citation type="journal article" date="2013" name="Biodegradation">
        <title>Quantitative proteomic analysis of ibuprofen-degrading Patulibacter sp. strain I11.</title>
        <authorList>
            <person name="Almeida B."/>
            <person name="Kjeldal H."/>
            <person name="Lolas I."/>
            <person name="Knudsen A.D."/>
            <person name="Carvalho G."/>
            <person name="Nielsen K.L."/>
            <person name="Barreto Crespo M.T."/>
            <person name="Stensballe A."/>
            <person name="Nielsen J.L."/>
        </authorList>
    </citation>
    <scope>NUCLEOTIDE SEQUENCE [LARGE SCALE GENOMIC DNA]</scope>
    <source>
        <strain evidence="1 2">I11</strain>
    </source>
</reference>
<dbReference type="AlphaFoldDB" id="H0E8A8"/>
<organism evidence="1 2">
    <name type="scientific">Patulibacter medicamentivorans</name>
    <dbReference type="NCBI Taxonomy" id="1097667"/>
    <lineage>
        <taxon>Bacteria</taxon>
        <taxon>Bacillati</taxon>
        <taxon>Actinomycetota</taxon>
        <taxon>Thermoleophilia</taxon>
        <taxon>Solirubrobacterales</taxon>
        <taxon>Patulibacteraceae</taxon>
        <taxon>Patulibacter</taxon>
    </lineage>
</organism>
<comment type="caution">
    <text evidence="1">The sequence shown here is derived from an EMBL/GenBank/DDBJ whole genome shotgun (WGS) entry which is preliminary data.</text>
</comment>
<gene>
    <name evidence="1" type="ORF">PAI11_30690</name>
</gene>
<name>H0E8A8_9ACTN</name>
<sequence length="37" mass="3872">MPGSGQGTARSGDRVALVQTWAATVRPSANRIVFGRT</sequence>
<evidence type="ECO:0000313" key="2">
    <source>
        <dbReference type="Proteomes" id="UP000005143"/>
    </source>
</evidence>
<dbReference type="Proteomes" id="UP000005143">
    <property type="component" value="Unassembled WGS sequence"/>
</dbReference>
<evidence type="ECO:0000313" key="1">
    <source>
        <dbReference type="EMBL" id="EHN10109.1"/>
    </source>
</evidence>
<dbReference type="EMBL" id="AGUD01000241">
    <property type="protein sequence ID" value="EHN10109.1"/>
    <property type="molecule type" value="Genomic_DNA"/>
</dbReference>
<protein>
    <submittedName>
        <fullName evidence="1">Uncharacterized protein</fullName>
    </submittedName>
</protein>